<gene>
    <name evidence="1" type="ORF">O1Q84_26635</name>
</gene>
<accession>A0AA47JMQ4</accession>
<name>A0AA47JMQ4_VIBPH</name>
<dbReference type="Pfam" id="PF16816">
    <property type="entry name" value="DotD"/>
    <property type="match status" value="1"/>
</dbReference>
<evidence type="ECO:0008006" key="3">
    <source>
        <dbReference type="Google" id="ProtNLM"/>
    </source>
</evidence>
<sequence>MNVFKLSSIAFASTLLLGCATNEVKDLRHLEKSPEERAFGDLEPYAVEMLDELRLLAKTRSAHAQALKGPEQRRQERMLSTMVLPGFEKVVDWNCDCEVETAVKGIAETVGYGSDRVFTYGQKPPGGVFVSIKLKDQPINDAIKIIDSEKGAQVDIMVDNRLKTIVVKYLETKA</sequence>
<organism evidence="1 2">
    <name type="scientific">Vibrio parahaemolyticus</name>
    <dbReference type="NCBI Taxonomy" id="670"/>
    <lineage>
        <taxon>Bacteria</taxon>
        <taxon>Pseudomonadati</taxon>
        <taxon>Pseudomonadota</taxon>
        <taxon>Gammaproteobacteria</taxon>
        <taxon>Vibrionales</taxon>
        <taxon>Vibrionaceae</taxon>
        <taxon>Vibrio</taxon>
    </lineage>
</organism>
<dbReference type="InterPro" id="IPR031817">
    <property type="entry name" value="DotD"/>
</dbReference>
<dbReference type="Proteomes" id="UP001156560">
    <property type="component" value="Plasmid pHLA"/>
</dbReference>
<dbReference type="InterPro" id="IPR038140">
    <property type="entry name" value="DotD_sf"/>
</dbReference>
<dbReference type="RefSeq" id="WP_025634114.1">
    <property type="nucleotide sequence ID" value="NZ_CP114196.1"/>
</dbReference>
<dbReference type="PROSITE" id="PS51257">
    <property type="entry name" value="PROKAR_LIPOPROTEIN"/>
    <property type="match status" value="1"/>
</dbReference>
<protein>
    <recommendedName>
        <fullName evidence="3">Lipoprotein</fullName>
    </recommendedName>
</protein>
<geneLocation type="plasmid" evidence="1 2">
    <name>pHLA</name>
</geneLocation>
<dbReference type="EMBL" id="CP114196">
    <property type="protein sequence ID" value="WAT93697.1"/>
    <property type="molecule type" value="Genomic_DNA"/>
</dbReference>
<dbReference type="Gene3D" id="3.55.50.60">
    <property type="entry name" value="DotD protein"/>
    <property type="match status" value="1"/>
</dbReference>
<evidence type="ECO:0000313" key="2">
    <source>
        <dbReference type="Proteomes" id="UP001156560"/>
    </source>
</evidence>
<keyword evidence="1" id="KW-0614">Plasmid</keyword>
<reference evidence="1" key="1">
    <citation type="submission" date="2022-12" db="EMBL/GenBank/DDBJ databases">
        <title>Vibrio parahaemolyticus become highly virulent by producing novel Tc toxins.</title>
        <authorList>
            <person name="Yang F."/>
            <person name="You Y."/>
            <person name="Lai Q."/>
            <person name="Xu L."/>
            <person name="Li F."/>
        </authorList>
    </citation>
    <scope>NUCLEOTIDE SEQUENCE</scope>
    <source>
        <strain evidence="1">Vp-HL-202005</strain>
        <plasmid evidence="1">pHLA</plasmid>
    </source>
</reference>
<evidence type="ECO:0000313" key="1">
    <source>
        <dbReference type="EMBL" id="WAT93697.1"/>
    </source>
</evidence>
<dbReference type="AlphaFoldDB" id="A0AA47JMQ4"/>
<proteinExistence type="predicted"/>